<dbReference type="AlphaFoldDB" id="A0A2G4SIE3"/>
<keyword evidence="2 7" id="KW-0548">Nucleotidyltransferase</keyword>
<dbReference type="InterPro" id="IPR021891">
    <property type="entry name" value="Telomerase_RBD"/>
</dbReference>
<evidence type="ECO:0000256" key="4">
    <source>
        <dbReference type="ARBA" id="ARBA00022842"/>
    </source>
</evidence>
<sequence length="391" mass="46511">MRKLPKYFYSSFERVQNLKEYFGDALDLRNNHELLTLAKRIVIITPHDRKCYSTMWQKDRHYNKTIVLELNKFLDELQYFAARQQNFLHVLFVSRSLKSLTGECTNTAMNEFKTNKAWAQLFEQVGPRAFGELILDHIVITRLSGGGYFQISGYPISRLPKPKIKKNIFKRKREEPKDEMIAHPFKRPKLSRRQKKKLKVAEQKEEEKHTTKQPIPDELFINRRSIRYILSEIKDIDGEMMAQSSDNDRGLKEKIVDFLKHIFPEEFSTKNRKASMQRRRFLQKYQSIHRIATSIYKRHRRNKPCHLFNIIFPRKEFGGDVMDMVLPHGKVILFIKTQLKNVFPLEFWGSQHNFDVVCRAVKCYVSRNMYEKLSLSEVLHQFKVSCFNCPP</sequence>
<gene>
    <name evidence="10" type="ORF">RHIMIDRAFT_241552</name>
</gene>
<keyword evidence="7" id="KW-0158">Chromosome</keyword>
<dbReference type="GO" id="GO:0042162">
    <property type="term" value="F:telomeric DNA binding"/>
    <property type="evidence" value="ECO:0007669"/>
    <property type="project" value="TreeGrafter"/>
</dbReference>
<dbReference type="GO" id="GO:0003720">
    <property type="term" value="F:telomerase activity"/>
    <property type="evidence" value="ECO:0007669"/>
    <property type="project" value="InterPro"/>
</dbReference>
<feature type="region of interest" description="Disordered" evidence="8">
    <location>
        <begin position="172"/>
        <end position="213"/>
    </location>
</feature>
<dbReference type="EC" id="2.7.7.49" evidence="7"/>
<keyword evidence="7" id="KW-0779">Telomere</keyword>
<dbReference type="Proteomes" id="UP000242254">
    <property type="component" value="Unassembled WGS sequence"/>
</dbReference>
<dbReference type="Pfam" id="PF12009">
    <property type="entry name" value="Telomerase_RBD"/>
    <property type="match status" value="1"/>
</dbReference>
<dbReference type="InterPro" id="IPR003545">
    <property type="entry name" value="Telomerase_RT"/>
</dbReference>
<dbReference type="EMBL" id="KZ303864">
    <property type="protein sequence ID" value="PHZ08535.1"/>
    <property type="molecule type" value="Genomic_DNA"/>
</dbReference>
<evidence type="ECO:0000256" key="1">
    <source>
        <dbReference type="ARBA" id="ARBA00022679"/>
    </source>
</evidence>
<name>A0A2G4SIE3_RHIZD</name>
<dbReference type="GO" id="GO:0046872">
    <property type="term" value="F:metal ion binding"/>
    <property type="evidence" value="ECO:0007669"/>
    <property type="project" value="UniProtKB-KW"/>
</dbReference>
<keyword evidence="11" id="KW-1185">Reference proteome</keyword>
<comment type="subcellular location">
    <subcellularLocation>
        <location evidence="7">Nucleus</location>
    </subcellularLocation>
    <subcellularLocation>
        <location evidence="7">Chromosome</location>
        <location evidence="7">Telomere</location>
    </subcellularLocation>
</comment>
<comment type="catalytic activity">
    <reaction evidence="6 7">
        <text>DNA(n) + a 2'-deoxyribonucleoside 5'-triphosphate = DNA(n+1) + diphosphate</text>
        <dbReference type="Rhea" id="RHEA:22508"/>
        <dbReference type="Rhea" id="RHEA-COMP:17339"/>
        <dbReference type="Rhea" id="RHEA-COMP:17340"/>
        <dbReference type="ChEBI" id="CHEBI:33019"/>
        <dbReference type="ChEBI" id="CHEBI:61560"/>
        <dbReference type="ChEBI" id="CHEBI:173112"/>
        <dbReference type="EC" id="2.7.7.49"/>
    </reaction>
</comment>
<feature type="domain" description="Telomerase ribonucleoprotein complex - RNA-binding" evidence="9">
    <location>
        <begin position="330"/>
        <end position="388"/>
    </location>
</feature>
<evidence type="ECO:0000259" key="9">
    <source>
        <dbReference type="Pfam" id="PF12009"/>
    </source>
</evidence>
<evidence type="ECO:0000256" key="5">
    <source>
        <dbReference type="ARBA" id="ARBA00022918"/>
    </source>
</evidence>
<protein>
    <recommendedName>
        <fullName evidence="7">Telomerase reverse transcriptase</fullName>
        <ecNumber evidence="7">2.7.7.49</ecNumber>
    </recommendedName>
    <alternativeName>
        <fullName evidence="7">Telomerase catalytic subunit</fullName>
    </alternativeName>
</protein>
<dbReference type="PANTHER" id="PTHR12066:SF0">
    <property type="entry name" value="TELOMERASE REVERSE TRANSCRIPTASE"/>
    <property type="match status" value="1"/>
</dbReference>
<evidence type="ECO:0000256" key="7">
    <source>
        <dbReference type="RuleBase" id="RU365061"/>
    </source>
</evidence>
<dbReference type="Gene3D" id="1.10.132.70">
    <property type="match status" value="1"/>
</dbReference>
<organism evidence="10 11">
    <name type="scientific">Rhizopus microsporus ATCC 52813</name>
    <dbReference type="NCBI Taxonomy" id="1340429"/>
    <lineage>
        <taxon>Eukaryota</taxon>
        <taxon>Fungi</taxon>
        <taxon>Fungi incertae sedis</taxon>
        <taxon>Mucoromycota</taxon>
        <taxon>Mucoromycotina</taxon>
        <taxon>Mucoromycetes</taxon>
        <taxon>Mucorales</taxon>
        <taxon>Mucorineae</taxon>
        <taxon>Rhizopodaceae</taxon>
        <taxon>Rhizopus</taxon>
    </lineage>
</organism>
<reference evidence="10 11" key="1">
    <citation type="journal article" date="2016" name="Proc. Natl. Acad. Sci. U.S.A.">
        <title>Lipid metabolic changes in an early divergent fungus govern the establishment of a mutualistic symbiosis with endobacteria.</title>
        <authorList>
            <person name="Lastovetsky O.A."/>
            <person name="Gaspar M.L."/>
            <person name="Mondo S.J."/>
            <person name="LaButti K.M."/>
            <person name="Sandor L."/>
            <person name="Grigoriev I.V."/>
            <person name="Henry S.A."/>
            <person name="Pawlowska T.E."/>
        </authorList>
    </citation>
    <scope>NUCLEOTIDE SEQUENCE [LARGE SCALE GENOMIC DNA]</scope>
    <source>
        <strain evidence="10 11">ATCC 52813</strain>
    </source>
</reference>
<proteinExistence type="inferred from homology"/>
<keyword evidence="4 7" id="KW-0460">Magnesium</keyword>
<feature type="compositionally biased region" description="Basic residues" evidence="8">
    <location>
        <begin position="184"/>
        <end position="198"/>
    </location>
</feature>
<keyword evidence="3 7" id="KW-0479">Metal-binding</keyword>
<comment type="function">
    <text evidence="7">Telomerase is a ribonucleoprotein enzyme essential for the replication of chromosome termini in most eukaryotes. It elongates telomeres. It is a reverse transcriptase that adds simple sequence repeats to chromosome ends by copying a template sequence within the RNA component of the enzyme.</text>
</comment>
<dbReference type="GO" id="GO:0070034">
    <property type="term" value="F:telomerase RNA binding"/>
    <property type="evidence" value="ECO:0007669"/>
    <property type="project" value="TreeGrafter"/>
</dbReference>
<dbReference type="RefSeq" id="XP_023462243.1">
    <property type="nucleotide sequence ID" value="XM_023609608.1"/>
</dbReference>
<evidence type="ECO:0000256" key="3">
    <source>
        <dbReference type="ARBA" id="ARBA00022723"/>
    </source>
</evidence>
<dbReference type="GO" id="GO:0007004">
    <property type="term" value="P:telomere maintenance via telomerase"/>
    <property type="evidence" value="ECO:0007669"/>
    <property type="project" value="TreeGrafter"/>
</dbReference>
<evidence type="ECO:0000256" key="2">
    <source>
        <dbReference type="ARBA" id="ARBA00022695"/>
    </source>
</evidence>
<evidence type="ECO:0000256" key="8">
    <source>
        <dbReference type="SAM" id="MobiDB-lite"/>
    </source>
</evidence>
<keyword evidence="1 7" id="KW-0808">Transferase</keyword>
<evidence type="ECO:0000313" key="10">
    <source>
        <dbReference type="EMBL" id="PHZ08535.1"/>
    </source>
</evidence>
<dbReference type="GO" id="GO:0000781">
    <property type="term" value="C:chromosome, telomeric region"/>
    <property type="evidence" value="ECO:0007669"/>
    <property type="project" value="UniProtKB-SubCell"/>
</dbReference>
<keyword evidence="5 7" id="KW-0695">RNA-directed DNA polymerase</keyword>
<dbReference type="GO" id="GO:0000333">
    <property type="term" value="C:telomerase catalytic core complex"/>
    <property type="evidence" value="ECO:0007669"/>
    <property type="project" value="TreeGrafter"/>
</dbReference>
<evidence type="ECO:0000313" key="11">
    <source>
        <dbReference type="Proteomes" id="UP000242254"/>
    </source>
</evidence>
<keyword evidence="7" id="KW-0539">Nucleus</keyword>
<comment type="similarity">
    <text evidence="7">Belongs to the reverse transcriptase family. Telomerase subfamily.</text>
</comment>
<feature type="compositionally biased region" description="Basic and acidic residues" evidence="8">
    <location>
        <begin position="199"/>
        <end position="210"/>
    </location>
</feature>
<feature type="compositionally biased region" description="Basic and acidic residues" evidence="8">
    <location>
        <begin position="172"/>
        <end position="181"/>
    </location>
</feature>
<dbReference type="PANTHER" id="PTHR12066">
    <property type="entry name" value="TELOMERASE REVERSE TRANSCRIPTASE"/>
    <property type="match status" value="1"/>
</dbReference>
<dbReference type="GeneID" id="35440598"/>
<accession>A0A2G4SIE3</accession>
<evidence type="ECO:0000256" key="6">
    <source>
        <dbReference type="ARBA" id="ARBA00048173"/>
    </source>
</evidence>
<dbReference type="STRING" id="1340429.A0A2G4SIE3"/>